<comment type="similarity">
    <text evidence="1">Belongs to the universal stress protein A family.</text>
</comment>
<evidence type="ECO:0000256" key="1">
    <source>
        <dbReference type="ARBA" id="ARBA00008791"/>
    </source>
</evidence>
<dbReference type="PRINTS" id="PR01438">
    <property type="entry name" value="UNVRSLSTRESS"/>
</dbReference>
<gene>
    <name evidence="3" type="ORF">B5808_07420</name>
</gene>
<dbReference type="Pfam" id="PF00582">
    <property type="entry name" value="Usp"/>
    <property type="match status" value="2"/>
</dbReference>
<dbReference type="SUPFAM" id="SSF52402">
    <property type="entry name" value="Adenine nucleotide alpha hydrolases-like"/>
    <property type="match status" value="2"/>
</dbReference>
<dbReference type="AlphaFoldDB" id="A0A1X9LPK1"/>
<evidence type="ECO:0000313" key="3">
    <source>
        <dbReference type="EMBL" id="ARJ05049.1"/>
    </source>
</evidence>
<dbReference type="PANTHER" id="PTHR46268:SF6">
    <property type="entry name" value="UNIVERSAL STRESS PROTEIN UP12"/>
    <property type="match status" value="1"/>
</dbReference>
<name>A0A1X9LPK1_9MICO</name>
<organism evidence="3 4">
    <name type="scientific">Cnuibacter physcomitrellae</name>
    <dbReference type="NCBI Taxonomy" id="1619308"/>
    <lineage>
        <taxon>Bacteria</taxon>
        <taxon>Bacillati</taxon>
        <taxon>Actinomycetota</taxon>
        <taxon>Actinomycetes</taxon>
        <taxon>Micrococcales</taxon>
        <taxon>Microbacteriaceae</taxon>
        <taxon>Cnuibacter</taxon>
    </lineage>
</organism>
<evidence type="ECO:0000259" key="2">
    <source>
        <dbReference type="Pfam" id="PF00582"/>
    </source>
</evidence>
<keyword evidence="4" id="KW-1185">Reference proteome</keyword>
<dbReference type="InterPro" id="IPR006016">
    <property type="entry name" value="UspA"/>
</dbReference>
<dbReference type="InterPro" id="IPR014729">
    <property type="entry name" value="Rossmann-like_a/b/a_fold"/>
</dbReference>
<feature type="domain" description="UspA" evidence="2">
    <location>
        <begin position="72"/>
        <end position="206"/>
    </location>
</feature>
<dbReference type="EMBL" id="CP020715">
    <property type="protein sequence ID" value="ARJ05049.1"/>
    <property type="molecule type" value="Genomic_DNA"/>
</dbReference>
<dbReference type="CDD" id="cd00293">
    <property type="entry name" value="USP-like"/>
    <property type="match status" value="1"/>
</dbReference>
<proteinExistence type="inferred from homology"/>
<protein>
    <recommendedName>
        <fullName evidence="2">UspA domain-containing protein</fullName>
    </recommendedName>
</protein>
<reference evidence="3 4" key="1">
    <citation type="submission" date="2017-04" db="EMBL/GenBank/DDBJ databases">
        <authorList>
            <person name="Afonso C.L."/>
            <person name="Miller P.J."/>
            <person name="Scott M.A."/>
            <person name="Spackman E."/>
            <person name="Goraichik I."/>
            <person name="Dimitrov K.M."/>
            <person name="Suarez D.L."/>
            <person name="Swayne D.E."/>
        </authorList>
    </citation>
    <scope>NUCLEOTIDE SEQUENCE [LARGE SCALE GENOMIC DNA]</scope>
    <source>
        <strain evidence="4">XA(T)</strain>
    </source>
</reference>
<dbReference type="PANTHER" id="PTHR46268">
    <property type="entry name" value="STRESS RESPONSE PROTEIN NHAX"/>
    <property type="match status" value="1"/>
</dbReference>
<dbReference type="KEGG" id="cphy:B5808_07420"/>
<dbReference type="STRING" id="1619308.B5808_07420"/>
<sequence length="358" mass="37291">MRSTCAWLSGSPAASNVTSPNVSSPSSMSMVSPICPERCTFHAPACNRNPDAVPAIPASPSTIMVPTEGATMADIVTVGYDGSDAARVALDWALRYAERAGLDVDVVYVADTSWDSPSFTAAERLKSQGEIVLASDSFHALSKAPHVAVTSRVLTGHPVDVLTEASKDSAMLVVGTYRKDAYERLTTSAVGVKVVAGASVPVVVVPQTSPGSRRGVVVGIDGAEPSGRLVEAAAVEAERLGEPLRVVSAWTLPPMSTPEFTDTTDLYDALEARAREIVDEAVAAVRITHPSLEVSGGVELDAPVTALTRAAKDASLLVLATHGRHGLSRFLLGSVTHDVVLHATSPLLVLRSAALQAV</sequence>
<dbReference type="Gene3D" id="3.40.50.620">
    <property type="entry name" value="HUPs"/>
    <property type="match status" value="2"/>
</dbReference>
<feature type="domain" description="UspA" evidence="2">
    <location>
        <begin position="215"/>
        <end position="351"/>
    </location>
</feature>
<evidence type="ECO:0000313" key="4">
    <source>
        <dbReference type="Proteomes" id="UP000192775"/>
    </source>
</evidence>
<dbReference type="InterPro" id="IPR006015">
    <property type="entry name" value="Universal_stress_UspA"/>
</dbReference>
<accession>A0A1X9LPK1</accession>
<dbReference type="Proteomes" id="UP000192775">
    <property type="component" value="Chromosome"/>
</dbReference>